<dbReference type="SUPFAM" id="SSF51161">
    <property type="entry name" value="Trimeric LpxA-like enzymes"/>
    <property type="match status" value="1"/>
</dbReference>
<keyword evidence="3" id="KW-0472">Membrane</keyword>
<dbReference type="InterPro" id="IPR051159">
    <property type="entry name" value="Hexapeptide_acetyltransf"/>
</dbReference>
<evidence type="ECO:0000313" key="5">
    <source>
        <dbReference type="Proteomes" id="UP000236737"/>
    </source>
</evidence>
<reference evidence="5" key="1">
    <citation type="submission" date="2016-10" db="EMBL/GenBank/DDBJ databases">
        <authorList>
            <person name="Varghese N."/>
            <person name="Submissions S."/>
        </authorList>
    </citation>
    <scope>NUCLEOTIDE SEQUENCE [LARGE SCALE GENOMIC DNA]</scope>
    <source>
        <strain evidence="5">CGMCC 1.9230</strain>
    </source>
</reference>
<keyword evidence="3" id="KW-1133">Transmembrane helix</keyword>
<gene>
    <name evidence="4" type="ORF">SAMN04488130_10748</name>
</gene>
<keyword evidence="3" id="KW-0812">Transmembrane</keyword>
<dbReference type="GO" id="GO:0005829">
    <property type="term" value="C:cytosol"/>
    <property type="evidence" value="ECO:0007669"/>
    <property type="project" value="TreeGrafter"/>
</dbReference>
<dbReference type="NCBIfam" id="NF007797">
    <property type="entry name" value="PRK10502.1"/>
    <property type="match status" value="1"/>
</dbReference>
<dbReference type="AlphaFoldDB" id="A0A1H5Y429"/>
<dbReference type="InterPro" id="IPR011004">
    <property type="entry name" value="Trimer_LpxA-like_sf"/>
</dbReference>
<evidence type="ECO:0000256" key="1">
    <source>
        <dbReference type="ARBA" id="ARBA00007274"/>
    </source>
</evidence>
<dbReference type="EMBL" id="FNVP01000007">
    <property type="protein sequence ID" value="SEG18447.1"/>
    <property type="molecule type" value="Genomic_DNA"/>
</dbReference>
<evidence type="ECO:0000313" key="4">
    <source>
        <dbReference type="EMBL" id="SEG18447.1"/>
    </source>
</evidence>
<dbReference type="PANTHER" id="PTHR23416">
    <property type="entry name" value="SIALIC ACID SYNTHASE-RELATED"/>
    <property type="match status" value="1"/>
</dbReference>
<organism evidence="4 5">
    <name type="scientific">Flavobacterium urumqiense</name>
    <dbReference type="NCBI Taxonomy" id="935224"/>
    <lineage>
        <taxon>Bacteria</taxon>
        <taxon>Pseudomonadati</taxon>
        <taxon>Bacteroidota</taxon>
        <taxon>Flavobacteriia</taxon>
        <taxon>Flavobacteriales</taxon>
        <taxon>Flavobacteriaceae</taxon>
        <taxon>Flavobacterium</taxon>
    </lineage>
</organism>
<dbReference type="GO" id="GO:0008374">
    <property type="term" value="F:O-acyltransferase activity"/>
    <property type="evidence" value="ECO:0007669"/>
    <property type="project" value="TreeGrafter"/>
</dbReference>
<dbReference type="Gene3D" id="2.160.10.10">
    <property type="entry name" value="Hexapeptide repeat proteins"/>
    <property type="match status" value="1"/>
</dbReference>
<name>A0A1H5Y429_9FLAO</name>
<keyword evidence="2 4" id="KW-0808">Transferase</keyword>
<feature type="transmembrane region" description="Helical" evidence="3">
    <location>
        <begin position="31"/>
        <end position="47"/>
    </location>
</feature>
<accession>A0A1H5Y429</accession>
<sequence>MQDKKMESKVNLSHFNANIGLDRGVRKLTEMMWYLVKIIFFLSAIPYPSRFKVMVLRVFGAKIGKGVVVKPRVNIHFPWKLIIGNNVWIGEEVFLLNFESLTIGNNVCISQRAFICGGNHDYKGPSMPYRNGPITLEDGCWIGASSFVGPNVSIDTDTVVSAGSVVTQSLEGNGIYRGNPAELIKNRW</sequence>
<dbReference type="Proteomes" id="UP000236737">
    <property type="component" value="Unassembled WGS sequence"/>
</dbReference>
<keyword evidence="5" id="KW-1185">Reference proteome</keyword>
<protein>
    <submittedName>
        <fullName evidence="4">Putative colanic acid biosynthesis acetyltransferase WcaF</fullName>
    </submittedName>
</protein>
<evidence type="ECO:0000256" key="2">
    <source>
        <dbReference type="ARBA" id="ARBA00022679"/>
    </source>
</evidence>
<dbReference type="Pfam" id="PF00132">
    <property type="entry name" value="Hexapep"/>
    <property type="match status" value="1"/>
</dbReference>
<dbReference type="InterPro" id="IPR001451">
    <property type="entry name" value="Hexapep"/>
</dbReference>
<dbReference type="RefSeq" id="WP_244175235.1">
    <property type="nucleotide sequence ID" value="NZ_FNVP01000007.1"/>
</dbReference>
<evidence type="ECO:0000256" key="3">
    <source>
        <dbReference type="SAM" id="Phobius"/>
    </source>
</evidence>
<dbReference type="PANTHER" id="PTHR23416:SF23">
    <property type="entry name" value="ACETYLTRANSFERASE C18B11.09C-RELATED"/>
    <property type="match status" value="1"/>
</dbReference>
<comment type="similarity">
    <text evidence="1">Belongs to the transferase hexapeptide repeat family.</text>
</comment>
<proteinExistence type="inferred from homology"/>
<dbReference type="CDD" id="cd05825">
    <property type="entry name" value="LbH_wcaF_like"/>
    <property type="match status" value="1"/>
</dbReference>